<dbReference type="GO" id="GO:0009916">
    <property type="term" value="F:alternative oxidase activity"/>
    <property type="evidence" value="ECO:0007669"/>
    <property type="project" value="InterPro"/>
</dbReference>
<sequence length="505" mass="57074">MQLQWLFLVSLLMQPAWSFYPATFGTKHSITALSLSTRTEETVQALEKLLKQQKAELAETEKLLQAIRSSSDDNEMIRSTAASLAAGFEYGFKSRSDGPVLNRTVAAYGGPPANLWTIGTTQFWRNWNAMKGEYEDEDDEIDLTQQQRDFRHELEQLTLNSTEIWAKEFADGPIVAPWIIKIPYLVVCYMLDVLFEKEYVFARFFLLETVARMPYFSYITMLHLYETLGFWRRSADMKRIHFAEELNEFRHLLIMESLGGDQKWWVRFLAQHSAIVYYVVLCVLWAVSPSLSYRFSELLETHAVNTYTTFLEENEVRLRQLPPSMAAVEYYAFGSSDSFYAEFQTSALVEGGEIRRPGSQIRSLYDVFHTIRDDESDHASTMASCLNPDSNLRSLSIEKKFLTSMVVLGASSLLLYANELNSVSETADIAADMATDAATAGGDSMFLDAVTAGAMGMMQNLMGEESEELTLAAGRAEGAGTLFQVIVRGTVEVLETIGRFFISFL</sequence>
<dbReference type="PANTHER" id="PTHR31803">
    <property type="entry name" value="ALTERNATIVE OXIDASE"/>
    <property type="match status" value="1"/>
</dbReference>
<evidence type="ECO:0000256" key="13">
    <source>
        <dbReference type="SAM" id="Coils"/>
    </source>
</evidence>
<comment type="caution">
    <text evidence="15">The sequence shown here is derived from an EMBL/GenBank/DDBJ whole genome shotgun (WGS) entry which is preliminary data.</text>
</comment>
<keyword evidence="7" id="KW-0479">Metal-binding</keyword>
<dbReference type="GO" id="GO:0046872">
    <property type="term" value="F:metal ion binding"/>
    <property type="evidence" value="ECO:0007669"/>
    <property type="project" value="UniProtKB-KW"/>
</dbReference>
<evidence type="ECO:0000256" key="3">
    <source>
        <dbReference type="ARBA" id="ARBA00008388"/>
    </source>
</evidence>
<dbReference type="InterPro" id="IPR038659">
    <property type="entry name" value="AOX_sf"/>
</dbReference>
<dbReference type="InParanoid" id="A0A1Z5JJA3"/>
<keyword evidence="13" id="KW-0175">Coiled coil</keyword>
<proteinExistence type="inferred from homology"/>
<keyword evidence="8" id="KW-0249">Electron transport</keyword>
<gene>
    <name evidence="15" type="ORF">FisN_8Hh079</name>
</gene>
<accession>A0A1Z5JJA3</accession>
<evidence type="ECO:0000256" key="12">
    <source>
        <dbReference type="ARBA" id="ARBA00023136"/>
    </source>
</evidence>
<keyword evidence="11" id="KW-0408">Iron</keyword>
<keyword evidence="5" id="KW-0679">Respiratory chain</keyword>
<feature type="chain" id="PRO_5012690075" description="Ubiquinol oxidase" evidence="14">
    <location>
        <begin position="19"/>
        <end position="505"/>
    </location>
</feature>
<dbReference type="AlphaFoldDB" id="A0A1Z5JJA3"/>
<evidence type="ECO:0000256" key="6">
    <source>
        <dbReference type="ARBA" id="ARBA00022692"/>
    </source>
</evidence>
<keyword evidence="16" id="KW-1185">Reference proteome</keyword>
<evidence type="ECO:0000313" key="16">
    <source>
        <dbReference type="Proteomes" id="UP000198406"/>
    </source>
</evidence>
<dbReference type="PANTHER" id="PTHR31803:SF19">
    <property type="entry name" value="UBIQUINOL OXIDASE"/>
    <property type="match status" value="1"/>
</dbReference>
<dbReference type="Pfam" id="PF01786">
    <property type="entry name" value="AOX"/>
    <property type="match status" value="1"/>
</dbReference>
<keyword evidence="9" id="KW-1133">Transmembrane helix</keyword>
<evidence type="ECO:0000256" key="11">
    <source>
        <dbReference type="ARBA" id="ARBA00023004"/>
    </source>
</evidence>
<comment type="subcellular location">
    <subcellularLocation>
        <location evidence="2">Membrane</location>
    </subcellularLocation>
</comment>
<name>A0A1Z5JJA3_FISSO</name>
<evidence type="ECO:0000256" key="7">
    <source>
        <dbReference type="ARBA" id="ARBA00022723"/>
    </source>
</evidence>
<keyword evidence="4" id="KW-0813">Transport</keyword>
<protein>
    <recommendedName>
        <fullName evidence="17">Ubiquinol oxidase</fullName>
    </recommendedName>
</protein>
<keyword evidence="6" id="KW-0812">Transmembrane</keyword>
<evidence type="ECO:0000256" key="14">
    <source>
        <dbReference type="SAM" id="SignalP"/>
    </source>
</evidence>
<evidence type="ECO:0000313" key="15">
    <source>
        <dbReference type="EMBL" id="GAX14085.1"/>
    </source>
</evidence>
<evidence type="ECO:0000256" key="10">
    <source>
        <dbReference type="ARBA" id="ARBA00023002"/>
    </source>
</evidence>
<dbReference type="Proteomes" id="UP000198406">
    <property type="component" value="Unassembled WGS sequence"/>
</dbReference>
<dbReference type="GO" id="GO:0010230">
    <property type="term" value="P:alternative respiration"/>
    <property type="evidence" value="ECO:0007669"/>
    <property type="project" value="TreeGrafter"/>
</dbReference>
<dbReference type="GO" id="GO:0016020">
    <property type="term" value="C:membrane"/>
    <property type="evidence" value="ECO:0007669"/>
    <property type="project" value="UniProtKB-SubCell"/>
</dbReference>
<reference evidence="15 16" key="1">
    <citation type="journal article" date="2015" name="Plant Cell">
        <title>Oil accumulation by the oleaginous diatom Fistulifera solaris as revealed by the genome and transcriptome.</title>
        <authorList>
            <person name="Tanaka T."/>
            <person name="Maeda Y."/>
            <person name="Veluchamy A."/>
            <person name="Tanaka M."/>
            <person name="Abida H."/>
            <person name="Marechal E."/>
            <person name="Bowler C."/>
            <person name="Muto M."/>
            <person name="Sunaga Y."/>
            <person name="Tanaka M."/>
            <person name="Yoshino T."/>
            <person name="Taniguchi T."/>
            <person name="Fukuda Y."/>
            <person name="Nemoto M."/>
            <person name="Matsumoto M."/>
            <person name="Wong P.S."/>
            <person name="Aburatani S."/>
            <person name="Fujibuchi W."/>
        </authorList>
    </citation>
    <scope>NUCLEOTIDE SEQUENCE [LARGE SCALE GENOMIC DNA]</scope>
    <source>
        <strain evidence="15 16">JPCC DA0580</strain>
    </source>
</reference>
<keyword evidence="12" id="KW-0472">Membrane</keyword>
<dbReference type="GO" id="GO:0005739">
    <property type="term" value="C:mitochondrion"/>
    <property type="evidence" value="ECO:0007669"/>
    <property type="project" value="TreeGrafter"/>
</dbReference>
<comment type="similarity">
    <text evidence="3">Belongs to the alternative oxidase family.</text>
</comment>
<evidence type="ECO:0000256" key="8">
    <source>
        <dbReference type="ARBA" id="ARBA00022982"/>
    </source>
</evidence>
<organism evidence="15 16">
    <name type="scientific">Fistulifera solaris</name>
    <name type="common">Oleaginous diatom</name>
    <dbReference type="NCBI Taxonomy" id="1519565"/>
    <lineage>
        <taxon>Eukaryota</taxon>
        <taxon>Sar</taxon>
        <taxon>Stramenopiles</taxon>
        <taxon>Ochrophyta</taxon>
        <taxon>Bacillariophyta</taxon>
        <taxon>Bacillariophyceae</taxon>
        <taxon>Bacillariophycidae</taxon>
        <taxon>Naviculales</taxon>
        <taxon>Naviculaceae</taxon>
        <taxon>Fistulifera</taxon>
    </lineage>
</organism>
<dbReference type="InterPro" id="IPR002680">
    <property type="entry name" value="AOX"/>
</dbReference>
<dbReference type="OrthoDB" id="4493at2759"/>
<evidence type="ECO:0000256" key="2">
    <source>
        <dbReference type="ARBA" id="ARBA00004370"/>
    </source>
</evidence>
<evidence type="ECO:0008006" key="17">
    <source>
        <dbReference type="Google" id="ProtNLM"/>
    </source>
</evidence>
<evidence type="ECO:0000256" key="9">
    <source>
        <dbReference type="ARBA" id="ARBA00022989"/>
    </source>
</evidence>
<comment type="cofactor">
    <cofactor evidence="1">
        <name>Fe cation</name>
        <dbReference type="ChEBI" id="CHEBI:24875"/>
    </cofactor>
</comment>
<keyword evidence="14" id="KW-0732">Signal</keyword>
<keyword evidence="10" id="KW-0560">Oxidoreductase</keyword>
<dbReference type="EMBL" id="BDSP01000075">
    <property type="protein sequence ID" value="GAX14085.1"/>
    <property type="molecule type" value="Genomic_DNA"/>
</dbReference>
<evidence type="ECO:0000256" key="5">
    <source>
        <dbReference type="ARBA" id="ARBA00022660"/>
    </source>
</evidence>
<feature type="signal peptide" evidence="14">
    <location>
        <begin position="1"/>
        <end position="18"/>
    </location>
</feature>
<feature type="coiled-coil region" evidence="13">
    <location>
        <begin position="36"/>
        <end position="70"/>
    </location>
</feature>
<evidence type="ECO:0000256" key="4">
    <source>
        <dbReference type="ARBA" id="ARBA00022448"/>
    </source>
</evidence>
<evidence type="ECO:0000256" key="1">
    <source>
        <dbReference type="ARBA" id="ARBA00001962"/>
    </source>
</evidence>
<dbReference type="Gene3D" id="1.20.1260.140">
    <property type="entry name" value="Alternative oxidase"/>
    <property type="match status" value="1"/>
</dbReference>